<gene>
    <name evidence="9" type="ORF">HYC85_018029</name>
</gene>
<evidence type="ECO:0000313" key="9">
    <source>
        <dbReference type="EMBL" id="KAF5943952.1"/>
    </source>
</evidence>
<evidence type="ECO:0000256" key="6">
    <source>
        <dbReference type="ARBA" id="ARBA00022963"/>
    </source>
</evidence>
<dbReference type="AlphaFoldDB" id="A0A7J7GT57"/>
<feature type="chain" id="PRO_5029885187" description="GDSL esterase/lipase" evidence="8">
    <location>
        <begin position="27"/>
        <end position="382"/>
    </location>
</feature>
<dbReference type="InterPro" id="IPR035669">
    <property type="entry name" value="SGNH_plant_lipase-like"/>
</dbReference>
<accession>A0A7J7GT57</accession>
<dbReference type="Proteomes" id="UP000593564">
    <property type="component" value="Unassembled WGS sequence"/>
</dbReference>
<dbReference type="InterPro" id="IPR036514">
    <property type="entry name" value="SGNH_hydro_sf"/>
</dbReference>
<evidence type="ECO:0000256" key="1">
    <source>
        <dbReference type="ARBA" id="ARBA00004613"/>
    </source>
</evidence>
<keyword evidence="6" id="KW-0442">Lipid degradation</keyword>
<comment type="subcellular location">
    <subcellularLocation>
        <location evidence="1">Secreted</location>
    </subcellularLocation>
</comment>
<evidence type="ECO:0000256" key="8">
    <source>
        <dbReference type="SAM" id="SignalP"/>
    </source>
</evidence>
<keyword evidence="5" id="KW-0378">Hydrolase</keyword>
<dbReference type="PANTHER" id="PTHR45650:SF3">
    <property type="entry name" value="OS01G0748500 PROTEIN"/>
    <property type="match status" value="1"/>
</dbReference>
<comment type="caution">
    <text evidence="9">The sequence shown here is derived from an EMBL/GenBank/DDBJ whole genome shotgun (WGS) entry which is preliminary data.</text>
</comment>
<dbReference type="Gene3D" id="3.40.50.1110">
    <property type="entry name" value="SGNH hydrolase"/>
    <property type="match status" value="1"/>
</dbReference>
<proteinExistence type="inferred from homology"/>
<evidence type="ECO:0000256" key="7">
    <source>
        <dbReference type="ARBA" id="ARBA00023098"/>
    </source>
</evidence>
<evidence type="ECO:0000256" key="3">
    <source>
        <dbReference type="ARBA" id="ARBA00022525"/>
    </source>
</evidence>
<dbReference type="InterPro" id="IPR051238">
    <property type="entry name" value="GDSL_esterase/lipase"/>
</dbReference>
<dbReference type="GO" id="GO:0016788">
    <property type="term" value="F:hydrolase activity, acting on ester bonds"/>
    <property type="evidence" value="ECO:0007669"/>
    <property type="project" value="InterPro"/>
</dbReference>
<evidence type="ECO:0000313" key="10">
    <source>
        <dbReference type="Proteomes" id="UP000593564"/>
    </source>
</evidence>
<feature type="signal peptide" evidence="8">
    <location>
        <begin position="1"/>
        <end position="26"/>
    </location>
</feature>
<organism evidence="9 10">
    <name type="scientific">Camellia sinensis</name>
    <name type="common">Tea plant</name>
    <name type="synonym">Thea sinensis</name>
    <dbReference type="NCBI Taxonomy" id="4442"/>
    <lineage>
        <taxon>Eukaryota</taxon>
        <taxon>Viridiplantae</taxon>
        <taxon>Streptophyta</taxon>
        <taxon>Embryophyta</taxon>
        <taxon>Tracheophyta</taxon>
        <taxon>Spermatophyta</taxon>
        <taxon>Magnoliopsida</taxon>
        <taxon>eudicotyledons</taxon>
        <taxon>Gunneridae</taxon>
        <taxon>Pentapetalae</taxon>
        <taxon>asterids</taxon>
        <taxon>Ericales</taxon>
        <taxon>Theaceae</taxon>
        <taxon>Camellia</taxon>
    </lineage>
</organism>
<keyword evidence="10" id="KW-1185">Reference proteome</keyword>
<dbReference type="GO" id="GO:0005576">
    <property type="term" value="C:extracellular region"/>
    <property type="evidence" value="ECO:0007669"/>
    <property type="project" value="UniProtKB-SubCell"/>
</dbReference>
<comment type="similarity">
    <text evidence="2">Belongs to the 'GDSL' lipolytic enzyme family.</text>
</comment>
<reference evidence="9 10" key="2">
    <citation type="submission" date="2020-07" db="EMBL/GenBank/DDBJ databases">
        <title>Genome assembly of wild tea tree DASZ reveals pedigree and selection history of tea varieties.</title>
        <authorList>
            <person name="Zhang W."/>
        </authorList>
    </citation>
    <scope>NUCLEOTIDE SEQUENCE [LARGE SCALE GENOMIC DNA]</scope>
    <source>
        <strain evidence="10">cv. G240</strain>
        <tissue evidence="9">Leaf</tissue>
    </source>
</reference>
<dbReference type="GO" id="GO:0016042">
    <property type="term" value="P:lipid catabolic process"/>
    <property type="evidence" value="ECO:0007669"/>
    <property type="project" value="UniProtKB-KW"/>
</dbReference>
<protein>
    <recommendedName>
        <fullName evidence="11">GDSL esterase/lipase</fullName>
    </recommendedName>
</protein>
<dbReference type="PANTHER" id="PTHR45650">
    <property type="entry name" value="GDSL-LIKE LIPASE/ACYLHYDROLASE-RELATED"/>
    <property type="match status" value="1"/>
</dbReference>
<dbReference type="Pfam" id="PF00657">
    <property type="entry name" value="Lipase_GDSL"/>
    <property type="match status" value="1"/>
</dbReference>
<dbReference type="InterPro" id="IPR001087">
    <property type="entry name" value="GDSL"/>
</dbReference>
<reference evidence="10" key="1">
    <citation type="journal article" date="2020" name="Nat. Commun.">
        <title>Genome assembly of wild tea tree DASZ reveals pedigree and selection history of tea varieties.</title>
        <authorList>
            <person name="Zhang W."/>
            <person name="Zhang Y."/>
            <person name="Qiu H."/>
            <person name="Guo Y."/>
            <person name="Wan H."/>
            <person name="Zhang X."/>
            <person name="Scossa F."/>
            <person name="Alseekh S."/>
            <person name="Zhang Q."/>
            <person name="Wang P."/>
            <person name="Xu L."/>
            <person name="Schmidt M.H."/>
            <person name="Jia X."/>
            <person name="Li D."/>
            <person name="Zhu A."/>
            <person name="Guo F."/>
            <person name="Chen W."/>
            <person name="Ni D."/>
            <person name="Usadel B."/>
            <person name="Fernie A.R."/>
            <person name="Wen W."/>
        </authorList>
    </citation>
    <scope>NUCLEOTIDE SEQUENCE [LARGE SCALE GENOMIC DNA]</scope>
    <source>
        <strain evidence="10">cv. G240</strain>
    </source>
</reference>
<evidence type="ECO:0008006" key="11">
    <source>
        <dbReference type="Google" id="ProtNLM"/>
    </source>
</evidence>
<keyword evidence="3" id="KW-0964">Secreted</keyword>
<dbReference type="EMBL" id="JACBKZ010000008">
    <property type="protein sequence ID" value="KAF5943952.1"/>
    <property type="molecule type" value="Genomic_DNA"/>
</dbReference>
<evidence type="ECO:0000256" key="4">
    <source>
        <dbReference type="ARBA" id="ARBA00022729"/>
    </source>
</evidence>
<evidence type="ECO:0000256" key="5">
    <source>
        <dbReference type="ARBA" id="ARBA00022801"/>
    </source>
</evidence>
<keyword evidence="4 8" id="KW-0732">Signal</keyword>
<evidence type="ECO:0000256" key="2">
    <source>
        <dbReference type="ARBA" id="ARBA00008668"/>
    </source>
</evidence>
<dbReference type="CDD" id="cd01837">
    <property type="entry name" value="SGNH_plant_lipase_like"/>
    <property type="match status" value="1"/>
</dbReference>
<sequence length="382" mass="41955">MDLHLKIWFIVSLIPLVANLQHSVHATPEVPCLFIFGDSLADNGNNNYLATIAKANYQPYGIDFSDGPTGRFCNGRTMSDIIGQRLGFDHFIPPFATARGRDILMGVNYASGGGGIRDETGMQLVVFGHTYNQLFELHTHRVYHPLGARISMNQQLLHHQITISRIALLLGSRHAATNYLSKCIHLVGMGSNDYINNYLLPQYYPTSSLYTPDQYATILIRQYSQQLRTLHKVGGYKIVTMGLGLIGCTPAEIAIYGTNGSTCVDTINNDVQLFNVKLKSLVDDLNNDMTDAKFIYVNVTGITSGGTFTTGLTVTNVPCCIVSSSTGLCVPNGVPCSNRSTYAFYDAFHPTESVNEFVAARAYNAQTTFDAYPIDIHGLARL</sequence>
<keyword evidence="7" id="KW-0443">Lipid metabolism</keyword>
<name>A0A7J7GT57_CAMSI</name>